<dbReference type="EMBL" id="CP050124">
    <property type="protein sequence ID" value="QIP40546.1"/>
    <property type="molecule type" value="Genomic_DNA"/>
</dbReference>
<keyword evidence="1" id="KW-0560">Oxidoreductase</keyword>
<evidence type="ECO:0000313" key="3">
    <source>
        <dbReference type="EMBL" id="QIP40546.1"/>
    </source>
</evidence>
<evidence type="ECO:0000259" key="2">
    <source>
        <dbReference type="Pfam" id="PF01243"/>
    </source>
</evidence>
<dbReference type="PANTHER" id="PTHR35176">
    <property type="entry name" value="HEME OXYGENASE HI_0854-RELATED"/>
    <property type="match status" value="1"/>
</dbReference>
<dbReference type="Gene3D" id="2.30.110.10">
    <property type="entry name" value="Electron Transport, Fmn-binding Protein, Chain A"/>
    <property type="match status" value="1"/>
</dbReference>
<dbReference type="AlphaFoldDB" id="A0A6G9CV20"/>
<dbReference type="Proteomes" id="UP000502345">
    <property type="component" value="Chromosome"/>
</dbReference>
<dbReference type="Pfam" id="PF01243">
    <property type="entry name" value="PNPOx_N"/>
    <property type="match status" value="1"/>
</dbReference>
<dbReference type="PANTHER" id="PTHR35176:SF1">
    <property type="entry name" value="F420H(2)-DEPENDENT BILIVERDIN REDUCTASE"/>
    <property type="match status" value="1"/>
</dbReference>
<evidence type="ECO:0000313" key="4">
    <source>
        <dbReference type="Proteomes" id="UP000502345"/>
    </source>
</evidence>
<organism evidence="3 4">
    <name type="scientific">Rhodococcus erythropolis</name>
    <name type="common">Arthrobacter picolinophilus</name>
    <dbReference type="NCBI Taxonomy" id="1833"/>
    <lineage>
        <taxon>Bacteria</taxon>
        <taxon>Bacillati</taxon>
        <taxon>Actinomycetota</taxon>
        <taxon>Actinomycetes</taxon>
        <taxon>Mycobacteriales</taxon>
        <taxon>Nocardiaceae</taxon>
        <taxon>Rhodococcus</taxon>
        <taxon>Rhodococcus erythropolis group</taxon>
    </lineage>
</organism>
<feature type="domain" description="Pyridoxamine 5'-phosphate oxidase N-terminal" evidence="2">
    <location>
        <begin position="105"/>
        <end position="216"/>
    </location>
</feature>
<dbReference type="GO" id="GO:0005829">
    <property type="term" value="C:cytosol"/>
    <property type="evidence" value="ECO:0007669"/>
    <property type="project" value="TreeGrafter"/>
</dbReference>
<name>A0A6G9CV20_RHOER</name>
<dbReference type="GO" id="GO:0070967">
    <property type="term" value="F:coenzyme F420 binding"/>
    <property type="evidence" value="ECO:0007669"/>
    <property type="project" value="TreeGrafter"/>
</dbReference>
<dbReference type="GO" id="GO:0016627">
    <property type="term" value="F:oxidoreductase activity, acting on the CH-CH group of donors"/>
    <property type="evidence" value="ECO:0007669"/>
    <property type="project" value="TreeGrafter"/>
</dbReference>
<dbReference type="InterPro" id="IPR052019">
    <property type="entry name" value="F420H2_bilvrd_red/Heme_oxyg"/>
</dbReference>
<dbReference type="InterPro" id="IPR011576">
    <property type="entry name" value="Pyridox_Oxase_N"/>
</dbReference>
<dbReference type="NCBIfam" id="TIGR03618">
    <property type="entry name" value="Rv1155_F420"/>
    <property type="match status" value="1"/>
</dbReference>
<evidence type="ECO:0000256" key="1">
    <source>
        <dbReference type="ARBA" id="ARBA00023002"/>
    </source>
</evidence>
<dbReference type="InterPro" id="IPR012349">
    <property type="entry name" value="Split_barrel_FMN-bd"/>
</dbReference>
<accession>A0A6G9CV20</accession>
<dbReference type="SUPFAM" id="SSF50475">
    <property type="entry name" value="FMN-binding split barrel"/>
    <property type="match status" value="1"/>
</dbReference>
<proteinExistence type="predicted"/>
<reference evidence="3 4" key="1">
    <citation type="submission" date="2020-03" db="EMBL/GenBank/DDBJ databases">
        <title>Screen low temperature-resistant strains for efficient degradation of petroleum hydrocarbons under the low temperature.</title>
        <authorList>
            <person name="Wang Y."/>
            <person name="Chen J."/>
        </authorList>
    </citation>
    <scope>NUCLEOTIDE SEQUENCE [LARGE SCALE GENOMIC DNA]</scope>
    <source>
        <strain evidence="3 4">KB1</strain>
    </source>
</reference>
<gene>
    <name evidence="3" type="ORF">G9444_3303</name>
</gene>
<dbReference type="InterPro" id="IPR019920">
    <property type="entry name" value="F420-binding_dom_put"/>
</dbReference>
<protein>
    <submittedName>
        <fullName evidence="3">PPOX class F420-dependent enzyme</fullName>
    </submittedName>
</protein>
<sequence length="225" mass="24377">MRVDGVGVELDGGDVDSAGVFEHLLLLRQLSAASGSQNDVAAWREPDRDLEADLTSSAEEQYRLDVIHVRTRSHRSSVLDYRRGMTLTPSTTPSSQQTLTEDGLKFVGEYHLATLTTLRPNGTPHVVAVGFTWDQEAGKARVITSGGSQKAINAARGGYAAVSSVDGGRWLTLEGPARVLTDADSVADAVRRYAERYRQPRVNPARVVIEIDVTRILGSAAFKES</sequence>